<keyword evidence="2" id="KW-1185">Reference proteome</keyword>
<organism evidence="1 2">
    <name type="scientific">Hymenobacter swuensis DY53</name>
    <dbReference type="NCBI Taxonomy" id="1227739"/>
    <lineage>
        <taxon>Bacteria</taxon>
        <taxon>Pseudomonadati</taxon>
        <taxon>Bacteroidota</taxon>
        <taxon>Cytophagia</taxon>
        <taxon>Cytophagales</taxon>
        <taxon>Hymenobacteraceae</taxon>
        <taxon>Hymenobacter</taxon>
    </lineage>
</organism>
<dbReference type="HOGENOM" id="CLU_3169007_0_0_10"/>
<proteinExistence type="predicted"/>
<name>W8F493_9BACT</name>
<dbReference type="AlphaFoldDB" id="W8F493"/>
<dbReference type="KEGG" id="hsw:Hsw_4198"/>
<evidence type="ECO:0000313" key="2">
    <source>
        <dbReference type="Proteomes" id="UP000019423"/>
    </source>
</evidence>
<protein>
    <submittedName>
        <fullName evidence="1">Uncharacterized protein</fullName>
    </submittedName>
</protein>
<dbReference type="STRING" id="1227739.Hsw_4198"/>
<evidence type="ECO:0000313" key="1">
    <source>
        <dbReference type="EMBL" id="AHJ99793.1"/>
    </source>
</evidence>
<dbReference type="EMBL" id="CP007145">
    <property type="protein sequence ID" value="AHJ99793.1"/>
    <property type="molecule type" value="Genomic_DNA"/>
</dbReference>
<accession>W8F493</accession>
<dbReference type="PATRIC" id="fig|1227739.3.peg.4344"/>
<dbReference type="Proteomes" id="UP000019423">
    <property type="component" value="Chromosome"/>
</dbReference>
<gene>
    <name evidence="1" type="ORF">Hsw_4198</name>
</gene>
<reference evidence="1 2" key="1">
    <citation type="submission" date="2014-01" db="EMBL/GenBank/DDBJ databases">
        <title>Complete genome sequence of ionizing-radiation resistance bacterium Hymenobacter swuensis DY53.</title>
        <authorList>
            <person name="Jung J.-H."/>
            <person name="Jeong S.-W."/>
            <person name="Joe M.-H."/>
            <person name="Cho y.-j."/>
            <person name="Kim M.-K."/>
            <person name="Lim S.-Y."/>
        </authorList>
    </citation>
    <scope>NUCLEOTIDE SEQUENCE [LARGE SCALE GENOMIC DNA]</scope>
    <source>
        <strain evidence="1 2">DY53</strain>
    </source>
</reference>
<sequence>MENEPTEAGASGSFAPLGRVMVVLSCGFLRAAAPSNRKYTCQEEGSA</sequence>